<dbReference type="CDD" id="cd00268">
    <property type="entry name" value="DEADc"/>
    <property type="match status" value="1"/>
</dbReference>
<evidence type="ECO:0000259" key="14">
    <source>
        <dbReference type="PROSITE" id="PS51194"/>
    </source>
</evidence>
<organism evidence="16 17">
    <name type="scientific">Oceanococcus atlanticus</name>
    <dbReference type="NCBI Taxonomy" id="1317117"/>
    <lineage>
        <taxon>Bacteria</taxon>
        <taxon>Pseudomonadati</taxon>
        <taxon>Pseudomonadota</taxon>
        <taxon>Gammaproteobacteria</taxon>
        <taxon>Chromatiales</taxon>
        <taxon>Oceanococcaceae</taxon>
        <taxon>Oceanococcus</taxon>
    </lineage>
</organism>
<evidence type="ECO:0000256" key="4">
    <source>
        <dbReference type="ARBA" id="ARBA00022801"/>
    </source>
</evidence>
<evidence type="ECO:0000256" key="2">
    <source>
        <dbReference type="ARBA" id="ARBA00022490"/>
    </source>
</evidence>
<dbReference type="SMART" id="SM00490">
    <property type="entry name" value="HELICc"/>
    <property type="match status" value="1"/>
</dbReference>
<evidence type="ECO:0000256" key="8">
    <source>
        <dbReference type="ARBA" id="ARBA00047984"/>
    </source>
</evidence>
<name>A0A1Y1SGX4_9GAMM</name>
<feature type="domain" description="Helicase ATP-binding" evidence="13">
    <location>
        <begin position="32"/>
        <end position="205"/>
    </location>
</feature>
<keyword evidence="5 11" id="KW-0347">Helicase</keyword>
<feature type="domain" description="DEAD-box RNA helicase Q" evidence="15">
    <location>
        <begin position="1"/>
        <end position="29"/>
    </location>
</feature>
<comment type="catalytic activity">
    <reaction evidence="8">
        <text>ATP + H2O = ADP + phosphate + H(+)</text>
        <dbReference type="Rhea" id="RHEA:13065"/>
        <dbReference type="ChEBI" id="CHEBI:15377"/>
        <dbReference type="ChEBI" id="CHEBI:15378"/>
        <dbReference type="ChEBI" id="CHEBI:30616"/>
        <dbReference type="ChEBI" id="CHEBI:43474"/>
        <dbReference type="ChEBI" id="CHEBI:456216"/>
        <dbReference type="EC" id="3.6.4.13"/>
    </reaction>
</comment>
<evidence type="ECO:0000256" key="3">
    <source>
        <dbReference type="ARBA" id="ARBA00022741"/>
    </source>
</evidence>
<evidence type="ECO:0000313" key="16">
    <source>
        <dbReference type="EMBL" id="ORE88923.1"/>
    </source>
</evidence>
<dbReference type="STRING" id="1317117.ATO7_03570"/>
<evidence type="ECO:0000259" key="13">
    <source>
        <dbReference type="PROSITE" id="PS51192"/>
    </source>
</evidence>
<feature type="short sequence motif" description="Q motif" evidence="10">
    <location>
        <begin position="1"/>
        <end position="29"/>
    </location>
</feature>
<reference evidence="16 17" key="1">
    <citation type="submission" date="2013-04" db="EMBL/GenBank/DDBJ databases">
        <title>Oceanococcus atlanticus 22II-S10r2 Genome Sequencing.</title>
        <authorList>
            <person name="Lai Q."/>
            <person name="Li G."/>
            <person name="Shao Z."/>
        </authorList>
    </citation>
    <scope>NUCLEOTIDE SEQUENCE [LARGE SCALE GENOMIC DNA]</scope>
    <source>
        <strain evidence="16 17">22II-S10r2</strain>
    </source>
</reference>
<gene>
    <name evidence="16" type="ORF">ATO7_03570</name>
</gene>
<dbReference type="CDD" id="cd18787">
    <property type="entry name" value="SF2_C_DEAD"/>
    <property type="match status" value="1"/>
</dbReference>
<keyword evidence="2" id="KW-0963">Cytoplasm</keyword>
<dbReference type="Proteomes" id="UP000192342">
    <property type="component" value="Unassembled WGS sequence"/>
</dbReference>
<dbReference type="PROSITE" id="PS00039">
    <property type="entry name" value="DEAD_ATP_HELICASE"/>
    <property type="match status" value="1"/>
</dbReference>
<keyword evidence="4 11" id="KW-0378">Hydrolase</keyword>
<protein>
    <recommendedName>
        <fullName evidence="9">DEAD-box ATP-dependent RNA helicase RhpA</fullName>
        <ecNumber evidence="1">3.6.4.13</ecNumber>
    </recommendedName>
</protein>
<dbReference type="FunFam" id="3.40.50.300:FF:000108">
    <property type="entry name" value="ATP-dependent RNA helicase RhlE"/>
    <property type="match status" value="1"/>
</dbReference>
<dbReference type="InterPro" id="IPR001650">
    <property type="entry name" value="Helicase_C-like"/>
</dbReference>
<evidence type="ECO:0000259" key="15">
    <source>
        <dbReference type="PROSITE" id="PS51195"/>
    </source>
</evidence>
<dbReference type="PANTHER" id="PTHR47959:SF13">
    <property type="entry name" value="ATP-DEPENDENT RNA HELICASE RHLE"/>
    <property type="match status" value="1"/>
</dbReference>
<dbReference type="AlphaFoldDB" id="A0A1Y1SGX4"/>
<comment type="similarity">
    <text evidence="7 11">Belongs to the DEAD box helicase family.</text>
</comment>
<evidence type="ECO:0000256" key="10">
    <source>
        <dbReference type="PROSITE-ProRule" id="PRU00552"/>
    </source>
</evidence>
<dbReference type="SUPFAM" id="SSF52540">
    <property type="entry name" value="P-loop containing nucleoside triphosphate hydrolases"/>
    <property type="match status" value="1"/>
</dbReference>
<dbReference type="Pfam" id="PF00271">
    <property type="entry name" value="Helicase_C"/>
    <property type="match status" value="1"/>
</dbReference>
<feature type="compositionally biased region" description="Gly residues" evidence="12">
    <location>
        <begin position="394"/>
        <end position="409"/>
    </location>
</feature>
<keyword evidence="6 11" id="KW-0067">ATP-binding</keyword>
<evidence type="ECO:0000256" key="12">
    <source>
        <dbReference type="SAM" id="MobiDB-lite"/>
    </source>
</evidence>
<evidence type="ECO:0000313" key="17">
    <source>
        <dbReference type="Proteomes" id="UP000192342"/>
    </source>
</evidence>
<evidence type="ECO:0000256" key="1">
    <source>
        <dbReference type="ARBA" id="ARBA00012552"/>
    </source>
</evidence>
<dbReference type="GO" id="GO:0042255">
    <property type="term" value="P:ribosome assembly"/>
    <property type="evidence" value="ECO:0007669"/>
    <property type="project" value="UniProtKB-ARBA"/>
</dbReference>
<feature type="domain" description="Helicase C-terminal" evidence="14">
    <location>
        <begin position="216"/>
        <end position="379"/>
    </location>
</feature>
<dbReference type="InterPro" id="IPR011545">
    <property type="entry name" value="DEAD/DEAH_box_helicase_dom"/>
</dbReference>
<dbReference type="GO" id="GO:0009266">
    <property type="term" value="P:response to temperature stimulus"/>
    <property type="evidence" value="ECO:0007669"/>
    <property type="project" value="UniProtKB-ARBA"/>
</dbReference>
<dbReference type="InterPro" id="IPR000629">
    <property type="entry name" value="RNA-helicase_DEAD-box_CS"/>
</dbReference>
<dbReference type="OrthoDB" id="9805696at2"/>
<dbReference type="GO" id="GO:0003676">
    <property type="term" value="F:nucleic acid binding"/>
    <property type="evidence" value="ECO:0007669"/>
    <property type="project" value="InterPro"/>
</dbReference>
<dbReference type="Gene3D" id="3.40.50.300">
    <property type="entry name" value="P-loop containing nucleotide triphosphate hydrolases"/>
    <property type="match status" value="2"/>
</dbReference>
<accession>A0A1Y1SGX4</accession>
<dbReference type="GO" id="GO:0003724">
    <property type="term" value="F:RNA helicase activity"/>
    <property type="evidence" value="ECO:0007669"/>
    <property type="project" value="UniProtKB-EC"/>
</dbReference>
<sequence length="456" mass="49493">MNFQSLELNSQLQDALARAAYTQPTPIQAQAIPAVLSGRDVLAAAQTGTGKTAAFTLPILERLSRRQDRATRARVLILAPTRELAAQIGASIETYGASLPHRAVVIFGGVSAHAQIKNLRKRHDIIVATPGRLLDLAGSGDLSLADIDTLVLDEADRMLDMGFIHDIKRVLKLLPPQRQNLMFSATFSPEIRQLAQRIVNDPVEIDVAPRNSAAQTVKQHKIRVPKDQKRELLAWMIERNDWYQVLVFARTKHGANRLCKQLEAEGLSAAAIHGNKSQNARTQALAGFKARKIRVLVATDIAARGIDISELPHVINYELPMVAEDYVHRIGRTGRAGCEGEALSLYCGEELKQLKAIEKLLGRDIPVLQIDDYLIREDRSTPADAPKPQRGRQAPGGGGGRNKGQGGQPGARKSADGAAPAGQRRRRRRGGGGGGAGSGPNAQNRSNGANKPRRPR</sequence>
<dbReference type="GO" id="GO:0005524">
    <property type="term" value="F:ATP binding"/>
    <property type="evidence" value="ECO:0007669"/>
    <property type="project" value="UniProtKB-KW"/>
</dbReference>
<dbReference type="PROSITE" id="PS51195">
    <property type="entry name" value="Q_MOTIF"/>
    <property type="match status" value="1"/>
</dbReference>
<dbReference type="GO" id="GO:0005829">
    <property type="term" value="C:cytosol"/>
    <property type="evidence" value="ECO:0007669"/>
    <property type="project" value="TreeGrafter"/>
</dbReference>
<keyword evidence="17" id="KW-1185">Reference proteome</keyword>
<evidence type="ECO:0000256" key="6">
    <source>
        <dbReference type="ARBA" id="ARBA00022840"/>
    </source>
</evidence>
<dbReference type="FunFam" id="3.40.50.300:FF:000468">
    <property type="entry name" value="ATP-dependent RNA helicase RhlE"/>
    <property type="match status" value="1"/>
</dbReference>
<dbReference type="PROSITE" id="PS51194">
    <property type="entry name" value="HELICASE_CTER"/>
    <property type="match status" value="1"/>
</dbReference>
<dbReference type="InterPro" id="IPR014014">
    <property type="entry name" value="RNA_helicase_DEAD_Q_motif"/>
</dbReference>
<dbReference type="SMART" id="SM00487">
    <property type="entry name" value="DEXDc"/>
    <property type="match status" value="1"/>
</dbReference>
<dbReference type="EC" id="3.6.4.13" evidence="1"/>
<feature type="region of interest" description="Disordered" evidence="12">
    <location>
        <begin position="378"/>
        <end position="456"/>
    </location>
</feature>
<evidence type="ECO:0000256" key="7">
    <source>
        <dbReference type="ARBA" id="ARBA00038437"/>
    </source>
</evidence>
<feature type="compositionally biased region" description="Polar residues" evidence="12">
    <location>
        <begin position="440"/>
        <end position="449"/>
    </location>
</feature>
<comment type="caution">
    <text evidence="16">The sequence shown here is derived from an EMBL/GenBank/DDBJ whole genome shotgun (WGS) entry which is preliminary data.</text>
</comment>
<evidence type="ECO:0000256" key="5">
    <source>
        <dbReference type="ARBA" id="ARBA00022806"/>
    </source>
</evidence>
<dbReference type="InterPro" id="IPR050079">
    <property type="entry name" value="DEAD_box_RNA_helicase"/>
</dbReference>
<keyword evidence="3 11" id="KW-0547">Nucleotide-binding</keyword>
<dbReference type="InterPro" id="IPR027417">
    <property type="entry name" value="P-loop_NTPase"/>
</dbReference>
<proteinExistence type="inferred from homology"/>
<dbReference type="Pfam" id="PF00270">
    <property type="entry name" value="DEAD"/>
    <property type="match status" value="1"/>
</dbReference>
<dbReference type="EMBL" id="AQQV01000001">
    <property type="protein sequence ID" value="ORE88923.1"/>
    <property type="molecule type" value="Genomic_DNA"/>
</dbReference>
<dbReference type="PROSITE" id="PS51192">
    <property type="entry name" value="HELICASE_ATP_BIND_1"/>
    <property type="match status" value="1"/>
</dbReference>
<evidence type="ECO:0000256" key="9">
    <source>
        <dbReference type="ARBA" id="ARBA00074363"/>
    </source>
</evidence>
<evidence type="ECO:0000256" key="11">
    <source>
        <dbReference type="RuleBase" id="RU000492"/>
    </source>
</evidence>
<dbReference type="InterPro" id="IPR044742">
    <property type="entry name" value="DEAD/DEAH_RhlB"/>
</dbReference>
<dbReference type="PANTHER" id="PTHR47959">
    <property type="entry name" value="ATP-DEPENDENT RNA HELICASE RHLE-RELATED"/>
    <property type="match status" value="1"/>
</dbReference>
<dbReference type="InterPro" id="IPR014001">
    <property type="entry name" value="Helicase_ATP-bd"/>
</dbReference>
<dbReference type="RefSeq" id="WP_083559595.1">
    <property type="nucleotide sequence ID" value="NZ_AQQV01000001.1"/>
</dbReference>
<dbReference type="GO" id="GO:0016787">
    <property type="term" value="F:hydrolase activity"/>
    <property type="evidence" value="ECO:0007669"/>
    <property type="project" value="UniProtKB-KW"/>
</dbReference>